<evidence type="ECO:0000313" key="2">
    <source>
        <dbReference type="EMBL" id="MBO0905779.1"/>
    </source>
</evidence>
<accession>A0ABS3J7Y1</accession>
<dbReference type="SUPFAM" id="SSF48452">
    <property type="entry name" value="TPR-like"/>
    <property type="match status" value="1"/>
</dbReference>
<dbReference type="InterPro" id="IPR019734">
    <property type="entry name" value="TPR_rpt"/>
</dbReference>
<keyword evidence="1" id="KW-0802">TPR repeat</keyword>
<reference evidence="2 3" key="1">
    <citation type="submission" date="2021-03" db="EMBL/GenBank/DDBJ databases">
        <title>Whole genome sequence of Jiella sp. MQZ13P-4.</title>
        <authorList>
            <person name="Tuo L."/>
        </authorList>
    </citation>
    <scope>NUCLEOTIDE SEQUENCE [LARGE SCALE GENOMIC DNA]</scope>
    <source>
        <strain evidence="2 3">MQZ13P-4</strain>
    </source>
</reference>
<name>A0ABS3J7Y1_9HYPH</name>
<dbReference type="Gene3D" id="1.25.40.10">
    <property type="entry name" value="Tetratricopeptide repeat domain"/>
    <property type="match status" value="1"/>
</dbReference>
<dbReference type="Proteomes" id="UP000664288">
    <property type="component" value="Unassembled WGS sequence"/>
</dbReference>
<dbReference type="PROSITE" id="PS50005">
    <property type="entry name" value="TPR"/>
    <property type="match status" value="1"/>
</dbReference>
<sequence>MTKVDPSELLKQGVTLRNAGDLRGAEYALSAAKDAMPDHFQPSYELGILYQNEKRKSEALSAFSYAYERDPAEPRVIMAFALHLATDGHTQAALDVLEMARPRKLETVRNIGLASHFVRFAIDFPLEKAQTLADQARAAYLPIKEVTARIQNAVQNSTPFAMIRFGDGEGTWLHRSTRDEVRYSALYERNRQEFWNVWFGADQASEQDGFYTALADLRHLARTADIIGAPSINWIRHEYEIASLRGVPGTLNALRCALEVKSRQTALYSESLHYQLESSGFLRELLKSQTRIGVMSCHPAIVDFMKTEFGLKDVYYYPIPGEPSRRHLHGDATITGRHFPEYFRKNMSLITQNDRQRGQIVLVGGGILGKLYALRLKQAGAIALDIGSLADKWMGKKTRPGF</sequence>
<evidence type="ECO:0000313" key="3">
    <source>
        <dbReference type="Proteomes" id="UP000664288"/>
    </source>
</evidence>
<protein>
    <recommendedName>
        <fullName evidence="4">Tetratricopeptide repeat protein</fullName>
    </recommendedName>
</protein>
<gene>
    <name evidence="2" type="ORF">J1C47_19210</name>
</gene>
<dbReference type="InterPro" id="IPR011990">
    <property type="entry name" value="TPR-like_helical_dom_sf"/>
</dbReference>
<organism evidence="2 3">
    <name type="scientific">Jiella sonneratiae</name>
    <dbReference type="NCBI Taxonomy" id="2816856"/>
    <lineage>
        <taxon>Bacteria</taxon>
        <taxon>Pseudomonadati</taxon>
        <taxon>Pseudomonadota</taxon>
        <taxon>Alphaproteobacteria</taxon>
        <taxon>Hyphomicrobiales</taxon>
        <taxon>Aurantimonadaceae</taxon>
        <taxon>Jiella</taxon>
    </lineage>
</organism>
<feature type="repeat" description="TPR" evidence="1">
    <location>
        <begin position="40"/>
        <end position="73"/>
    </location>
</feature>
<evidence type="ECO:0000256" key="1">
    <source>
        <dbReference type="PROSITE-ProRule" id="PRU00339"/>
    </source>
</evidence>
<dbReference type="EMBL" id="JAFMPY010000025">
    <property type="protein sequence ID" value="MBO0905779.1"/>
    <property type="molecule type" value="Genomic_DNA"/>
</dbReference>
<dbReference type="RefSeq" id="WP_207352410.1">
    <property type="nucleotide sequence ID" value="NZ_JAFMPY010000025.1"/>
</dbReference>
<proteinExistence type="predicted"/>
<comment type="caution">
    <text evidence="2">The sequence shown here is derived from an EMBL/GenBank/DDBJ whole genome shotgun (WGS) entry which is preliminary data.</text>
</comment>
<evidence type="ECO:0008006" key="4">
    <source>
        <dbReference type="Google" id="ProtNLM"/>
    </source>
</evidence>
<keyword evidence="3" id="KW-1185">Reference proteome</keyword>